<dbReference type="EMBL" id="PYAV01000003">
    <property type="protein sequence ID" value="PSL50645.1"/>
    <property type="molecule type" value="Genomic_DNA"/>
</dbReference>
<evidence type="ECO:0000313" key="3">
    <source>
        <dbReference type="EMBL" id="PSL50645.1"/>
    </source>
</evidence>
<evidence type="ECO:0000256" key="2">
    <source>
        <dbReference type="SAM" id="SignalP"/>
    </source>
</evidence>
<organism evidence="3 4">
    <name type="scientific">Salsuginibacillus halophilus</name>
    <dbReference type="NCBI Taxonomy" id="517424"/>
    <lineage>
        <taxon>Bacteria</taxon>
        <taxon>Bacillati</taxon>
        <taxon>Bacillota</taxon>
        <taxon>Bacilli</taxon>
        <taxon>Bacillales</taxon>
        <taxon>Bacillaceae</taxon>
        <taxon>Salsuginibacillus</taxon>
    </lineage>
</organism>
<evidence type="ECO:0000313" key="4">
    <source>
        <dbReference type="Proteomes" id="UP000242310"/>
    </source>
</evidence>
<reference evidence="3 4" key="1">
    <citation type="submission" date="2018-03" db="EMBL/GenBank/DDBJ databases">
        <title>Genomic Encyclopedia of Type Strains, Phase III (KMG-III): the genomes of soil and plant-associated and newly described type strains.</title>
        <authorList>
            <person name="Whitman W."/>
        </authorList>
    </citation>
    <scope>NUCLEOTIDE SEQUENCE [LARGE SCALE GENOMIC DNA]</scope>
    <source>
        <strain evidence="3 4">CGMCC 1.07653</strain>
    </source>
</reference>
<evidence type="ECO:0000256" key="1">
    <source>
        <dbReference type="SAM" id="MobiDB-lite"/>
    </source>
</evidence>
<feature type="region of interest" description="Disordered" evidence="1">
    <location>
        <begin position="47"/>
        <end position="69"/>
    </location>
</feature>
<keyword evidence="4" id="KW-1185">Reference proteome</keyword>
<feature type="signal peptide" evidence="2">
    <location>
        <begin position="1"/>
        <end position="24"/>
    </location>
</feature>
<evidence type="ECO:0008006" key="5">
    <source>
        <dbReference type="Google" id="ProtNLM"/>
    </source>
</evidence>
<dbReference type="RefSeq" id="WP_106587959.1">
    <property type="nucleotide sequence ID" value="NZ_PYAV01000003.1"/>
</dbReference>
<gene>
    <name evidence="3" type="ORF">B0H94_103258</name>
</gene>
<name>A0A2P8HWX2_9BACI</name>
<dbReference type="AlphaFoldDB" id="A0A2P8HWX2"/>
<keyword evidence="2" id="KW-0732">Signal</keyword>
<protein>
    <recommendedName>
        <fullName evidence="5">Lactococcin 972 family bacteriocin</fullName>
    </recommendedName>
</protein>
<dbReference type="Proteomes" id="UP000242310">
    <property type="component" value="Unassembled WGS sequence"/>
</dbReference>
<sequence>MALKKKVLIGLTSVSLMIPSMALAVEEEQDEAMGGWVEGEGYWTNNDSDIGALSEPDNHDGWREAGPNEDQYRSVGVTTWHGQYHYTRALMEGHIWGTVYADSGRVYGTGSTEARSPWTERNAFAQTFWGTS</sequence>
<accession>A0A2P8HWX2</accession>
<comment type="caution">
    <text evidence="3">The sequence shown here is derived from an EMBL/GenBank/DDBJ whole genome shotgun (WGS) entry which is preliminary data.</text>
</comment>
<feature type="chain" id="PRO_5015143873" description="Lactococcin 972 family bacteriocin" evidence="2">
    <location>
        <begin position="25"/>
        <end position="132"/>
    </location>
</feature>
<dbReference type="OrthoDB" id="5023307at2"/>
<proteinExistence type="predicted"/>